<dbReference type="PIRSF" id="PIRSF021700">
    <property type="entry name" value="3_dmu_93_MTrfase"/>
    <property type="match status" value="1"/>
</dbReference>
<protein>
    <submittedName>
        <fullName evidence="2">VOC family protein</fullName>
    </submittedName>
</protein>
<feature type="domain" description="PhnB-like" evidence="1">
    <location>
        <begin position="3"/>
        <end position="115"/>
    </location>
</feature>
<dbReference type="CDD" id="cd06588">
    <property type="entry name" value="PhnB_like"/>
    <property type="match status" value="1"/>
</dbReference>
<gene>
    <name evidence="2" type="ORF">E6H00_11400</name>
</gene>
<dbReference type="AlphaFoldDB" id="A0A537JZC0"/>
<dbReference type="InterPro" id="IPR028973">
    <property type="entry name" value="PhnB-like"/>
</dbReference>
<reference evidence="2 3" key="1">
    <citation type="journal article" date="2019" name="Nat. Microbiol.">
        <title>Mediterranean grassland soil C-N compound turnover is dependent on rainfall and depth, and is mediated by genomically divergent microorganisms.</title>
        <authorList>
            <person name="Diamond S."/>
            <person name="Andeer P.F."/>
            <person name="Li Z."/>
            <person name="Crits-Christoph A."/>
            <person name="Burstein D."/>
            <person name="Anantharaman K."/>
            <person name="Lane K.R."/>
            <person name="Thomas B.C."/>
            <person name="Pan C."/>
            <person name="Northen T.R."/>
            <person name="Banfield J.F."/>
        </authorList>
    </citation>
    <scope>NUCLEOTIDE SEQUENCE [LARGE SCALE GENOMIC DNA]</scope>
    <source>
        <strain evidence="2">NP_3</strain>
    </source>
</reference>
<proteinExistence type="predicted"/>
<accession>A0A537JZC0</accession>
<dbReference type="PANTHER" id="PTHR33990">
    <property type="entry name" value="PROTEIN YJDN-RELATED"/>
    <property type="match status" value="1"/>
</dbReference>
<organism evidence="2 3">
    <name type="scientific">Candidatus Segetimicrobium genomatis</name>
    <dbReference type="NCBI Taxonomy" id="2569760"/>
    <lineage>
        <taxon>Bacteria</taxon>
        <taxon>Bacillati</taxon>
        <taxon>Candidatus Sysuimicrobiota</taxon>
        <taxon>Candidatus Sysuimicrobiia</taxon>
        <taxon>Candidatus Sysuimicrobiales</taxon>
        <taxon>Candidatus Segetimicrobiaceae</taxon>
        <taxon>Candidatus Segetimicrobium</taxon>
    </lineage>
</organism>
<dbReference type="SUPFAM" id="SSF54593">
    <property type="entry name" value="Glyoxalase/Bleomycin resistance protein/Dihydroxybiphenyl dioxygenase"/>
    <property type="match status" value="1"/>
</dbReference>
<dbReference type="InterPro" id="IPR029068">
    <property type="entry name" value="Glyas_Bleomycin-R_OHBP_Dase"/>
</dbReference>
<comment type="caution">
    <text evidence="2">The sequence shown here is derived from an EMBL/GenBank/DDBJ whole genome shotgun (WGS) entry which is preliminary data.</text>
</comment>
<evidence type="ECO:0000259" key="1">
    <source>
        <dbReference type="Pfam" id="PF06983"/>
    </source>
</evidence>
<dbReference type="Gene3D" id="3.10.180.10">
    <property type="entry name" value="2,3-Dihydroxybiphenyl 1,2-Dioxygenase, domain 1"/>
    <property type="match status" value="1"/>
</dbReference>
<sequence length="162" mass="18131">MHTITPFLWFDTQAEDAAKFYVSIFGNSRIVSVNRYGDAGPGPKGSVMTVVFELDGQRFIALNGGPQFKFTEAISFSVECATQAEVDRFWEQLSKGGAEGPCGWLRDRYGLSWQINPTVLGEMLSDPDPVKSKRVMEAMLKMKKIDIRALQQAYDSQVGRRP</sequence>
<name>A0A537JZC0_9BACT</name>
<dbReference type="PANTHER" id="PTHR33990:SF2">
    <property type="entry name" value="PHNB-LIKE DOMAIN-CONTAINING PROTEIN"/>
    <property type="match status" value="1"/>
</dbReference>
<dbReference type="Proteomes" id="UP000318509">
    <property type="component" value="Unassembled WGS sequence"/>
</dbReference>
<dbReference type="EMBL" id="VBAK01000133">
    <property type="protein sequence ID" value="TMI88879.1"/>
    <property type="molecule type" value="Genomic_DNA"/>
</dbReference>
<dbReference type="Pfam" id="PF06983">
    <property type="entry name" value="3-dmu-9_3-mt"/>
    <property type="match status" value="1"/>
</dbReference>
<evidence type="ECO:0000313" key="2">
    <source>
        <dbReference type="EMBL" id="TMI88879.1"/>
    </source>
</evidence>
<dbReference type="InterPro" id="IPR009725">
    <property type="entry name" value="3_dmu_93_MTrfase"/>
</dbReference>
<evidence type="ECO:0000313" key="3">
    <source>
        <dbReference type="Proteomes" id="UP000318509"/>
    </source>
</evidence>